<dbReference type="GO" id="GO:0016787">
    <property type="term" value="F:hydrolase activity"/>
    <property type="evidence" value="ECO:0007669"/>
    <property type="project" value="UniProtKB-KW"/>
</dbReference>
<dbReference type="InterPro" id="IPR041677">
    <property type="entry name" value="DNA2/NAM7_AAA_11"/>
</dbReference>
<feature type="coiled-coil region" evidence="6">
    <location>
        <begin position="334"/>
        <end position="381"/>
    </location>
</feature>
<feature type="domain" description="DNA2/NAM7 helicase-like C-terminal" evidence="8">
    <location>
        <begin position="518"/>
        <end position="672"/>
    </location>
</feature>
<dbReference type="GO" id="GO:0005524">
    <property type="term" value="F:ATP binding"/>
    <property type="evidence" value="ECO:0007669"/>
    <property type="project" value="UniProtKB-KW"/>
</dbReference>
<dbReference type="InterPro" id="IPR041679">
    <property type="entry name" value="DNA2/NAM7-like_C"/>
</dbReference>
<dbReference type="EMBL" id="JACPSX010000153">
    <property type="protein sequence ID" value="MBI3014990.1"/>
    <property type="molecule type" value="Genomic_DNA"/>
</dbReference>
<proteinExistence type="inferred from homology"/>
<keyword evidence="2" id="KW-0547">Nucleotide-binding</keyword>
<accession>A0A932GQ94</accession>
<dbReference type="GO" id="GO:0043139">
    <property type="term" value="F:5'-3' DNA helicase activity"/>
    <property type="evidence" value="ECO:0007669"/>
    <property type="project" value="TreeGrafter"/>
</dbReference>
<keyword evidence="5" id="KW-0067">ATP-binding</keyword>
<keyword evidence="3" id="KW-0378">Hydrolase</keyword>
<dbReference type="InterPro" id="IPR027417">
    <property type="entry name" value="P-loop_NTPase"/>
</dbReference>
<name>A0A932GQ94_UNCTE</name>
<dbReference type="InterPro" id="IPR050534">
    <property type="entry name" value="Coronavir_polyprotein_1ab"/>
</dbReference>
<evidence type="ECO:0000256" key="1">
    <source>
        <dbReference type="ARBA" id="ARBA00007913"/>
    </source>
</evidence>
<evidence type="ECO:0000256" key="2">
    <source>
        <dbReference type="ARBA" id="ARBA00022741"/>
    </source>
</evidence>
<reference evidence="9" key="1">
    <citation type="submission" date="2020-07" db="EMBL/GenBank/DDBJ databases">
        <title>Huge and variable diversity of episymbiotic CPR bacteria and DPANN archaea in groundwater ecosystems.</title>
        <authorList>
            <person name="He C.Y."/>
            <person name="Keren R."/>
            <person name="Whittaker M."/>
            <person name="Farag I.F."/>
            <person name="Doudna J."/>
            <person name="Cate J.H.D."/>
            <person name="Banfield J.F."/>
        </authorList>
    </citation>
    <scope>NUCLEOTIDE SEQUENCE</scope>
    <source>
        <strain evidence="9">NC_groundwater_717_Ag_S-0.2um_59_8</strain>
    </source>
</reference>
<evidence type="ECO:0000313" key="10">
    <source>
        <dbReference type="Proteomes" id="UP000741360"/>
    </source>
</evidence>
<sequence>MSTPITEDVLRLLRAVAELGATTRDGWVPWARVARRLEGSEEFTQLVKALADLPDATQLFSKNERVVRLSPHGWEVYHRLATIPVPPEKVTIQIANAVKEYASTLRPLTFHVQSVSRGAHVGPRVVQALFVDSEETFATDTPVTFRSPSGWRTSGKVVGQEPDGAAVYLALQNEIFPDCVPGVLQVDRAFLLHSLATRLAGLPEMPPLARRLLNGAVQPPGDSLCDYDAIALADRLAGLPTPWARFLWGPPGAGKTYAIGRLVAGLLQHAPNEQHLVVAPSNRAVDVAVLQFLLHCDGASTLQAYLADRRILRFGYPRKPEVMDRPELLGPENLNELTTAVKELSRRIHEAERRQEPEEKLATLRAELLTVQEELRGAIQAHIRQSAVVFTTSTLAYLSSEANPISDIAWSSVLVDEVTMVPPAQCAFLGSLARSRFLLAGDPRQLGPVFESHGGSPPTIEWMGRDIFEKAGISQGEGEARTIRLSDNRLTRIDAQRRCCAGIWARVQTLYPHVSSGVNETDLEWLRDLPPRRGESVVLLETSALAARCERAHESWRNVVSAELAMEVACAAVGEAQQDLSIAIIAPYRAQVRLLRKWLRHEARSENPAYRRIEAGTVHQFQGSDADCVVFDVVDGVGRTELGALLRGDVGLRLVNVAITRARGKVVIIADRAWFQRVARPEHNPLLWDLVVRTQPSRQVTVAAPIPAPARIWECESPVEEALLAAMREHEALAEVVTQYEIRDEGGHLVTRADFAFPELRYAVYCDGAEWHLRPDRWQKDWRQRNKLTELGWIFSVFTGAEVKHHPGACATRVLITYEKRRGRSES</sequence>
<comment type="similarity">
    <text evidence="1">Belongs to the DNA2/NAM7 helicase family.</text>
</comment>
<dbReference type="Proteomes" id="UP000741360">
    <property type="component" value="Unassembled WGS sequence"/>
</dbReference>
<dbReference type="SUPFAM" id="SSF52540">
    <property type="entry name" value="P-loop containing nucleoside triphosphate hydrolases"/>
    <property type="match status" value="1"/>
</dbReference>
<dbReference type="InterPro" id="IPR011335">
    <property type="entry name" value="Restrct_endonuc-II-like"/>
</dbReference>
<dbReference type="PANTHER" id="PTHR43788">
    <property type="entry name" value="DNA2/NAM7 HELICASE FAMILY MEMBER"/>
    <property type="match status" value="1"/>
</dbReference>
<evidence type="ECO:0000259" key="8">
    <source>
        <dbReference type="Pfam" id="PF13087"/>
    </source>
</evidence>
<evidence type="ECO:0000256" key="6">
    <source>
        <dbReference type="SAM" id="Coils"/>
    </source>
</evidence>
<protein>
    <submittedName>
        <fullName evidence="9">AAA family ATPase</fullName>
    </submittedName>
</protein>
<keyword evidence="4" id="KW-0347">Helicase</keyword>
<evidence type="ECO:0000256" key="3">
    <source>
        <dbReference type="ARBA" id="ARBA00022801"/>
    </source>
</evidence>
<evidence type="ECO:0000256" key="5">
    <source>
        <dbReference type="ARBA" id="ARBA00022840"/>
    </source>
</evidence>
<dbReference type="AlphaFoldDB" id="A0A932GQ94"/>
<evidence type="ECO:0000313" key="9">
    <source>
        <dbReference type="EMBL" id="MBI3014990.1"/>
    </source>
</evidence>
<dbReference type="Gene3D" id="3.40.960.10">
    <property type="entry name" value="VSR Endonuclease"/>
    <property type="match status" value="1"/>
</dbReference>
<dbReference type="Pfam" id="PF13086">
    <property type="entry name" value="AAA_11"/>
    <property type="match status" value="1"/>
</dbReference>
<organism evidence="9 10">
    <name type="scientific">Tectimicrobiota bacterium</name>
    <dbReference type="NCBI Taxonomy" id="2528274"/>
    <lineage>
        <taxon>Bacteria</taxon>
        <taxon>Pseudomonadati</taxon>
        <taxon>Nitrospinota/Tectimicrobiota group</taxon>
        <taxon>Candidatus Tectimicrobiota</taxon>
    </lineage>
</organism>
<feature type="domain" description="DNA2/NAM7 helicase helicase" evidence="7">
    <location>
        <begin position="246"/>
        <end position="452"/>
    </location>
</feature>
<evidence type="ECO:0000259" key="7">
    <source>
        <dbReference type="Pfam" id="PF13086"/>
    </source>
</evidence>
<comment type="caution">
    <text evidence="9">The sequence shown here is derived from an EMBL/GenBank/DDBJ whole genome shotgun (WGS) entry which is preliminary data.</text>
</comment>
<dbReference type="SUPFAM" id="SSF52980">
    <property type="entry name" value="Restriction endonuclease-like"/>
    <property type="match status" value="1"/>
</dbReference>
<dbReference type="PANTHER" id="PTHR43788:SF8">
    <property type="entry name" value="DNA-BINDING PROTEIN SMUBP-2"/>
    <property type="match status" value="1"/>
</dbReference>
<gene>
    <name evidence="9" type="ORF">HYY65_08050</name>
</gene>
<keyword evidence="6" id="KW-0175">Coiled coil</keyword>
<dbReference type="Pfam" id="PF13087">
    <property type="entry name" value="AAA_12"/>
    <property type="match status" value="1"/>
</dbReference>
<dbReference type="Gene3D" id="3.40.50.300">
    <property type="entry name" value="P-loop containing nucleotide triphosphate hydrolases"/>
    <property type="match status" value="2"/>
</dbReference>
<evidence type="ECO:0000256" key="4">
    <source>
        <dbReference type="ARBA" id="ARBA00022806"/>
    </source>
</evidence>